<reference evidence="2 3" key="1">
    <citation type="submission" date="2007-03" db="EMBL/GenBank/DDBJ databases">
        <title>Complete sequence of chromosome of Methanococcus maripaludis C5.</title>
        <authorList>
            <consortium name="US DOE Joint Genome Institute"/>
            <person name="Copeland A."/>
            <person name="Lucas S."/>
            <person name="Lapidus A."/>
            <person name="Barry K."/>
            <person name="Glavina del Rio T."/>
            <person name="Dalin E."/>
            <person name="Tice H."/>
            <person name="Pitluck S."/>
            <person name="Chertkov O."/>
            <person name="Brettin T."/>
            <person name="Bruce D."/>
            <person name="Han C."/>
            <person name="Detter J.C."/>
            <person name="Schmutz J."/>
            <person name="Larimer F."/>
            <person name="Land M."/>
            <person name="Hauser L."/>
            <person name="Kyrpides N."/>
            <person name="Mikhailova N."/>
            <person name="Sieprawska-Lupa M."/>
            <person name="Whitman W.B."/>
            <person name="Richardson P."/>
        </authorList>
    </citation>
    <scope>NUCLEOTIDE SEQUENCE [LARGE SCALE GENOMIC DNA]</scope>
    <source>
        <strain evidence="3">C5 / ATCC BAA-1333</strain>
    </source>
</reference>
<protein>
    <recommendedName>
        <fullName evidence="1">DUF4357 domain-containing protein</fullName>
    </recommendedName>
</protein>
<dbReference type="CDD" id="cd10447">
    <property type="entry name" value="GIY-YIG_unchar_2"/>
    <property type="match status" value="1"/>
</dbReference>
<dbReference type="Pfam" id="PF14267">
    <property type="entry name" value="DUF4357"/>
    <property type="match status" value="1"/>
</dbReference>
<dbReference type="InterPro" id="IPR025579">
    <property type="entry name" value="DUF4357"/>
</dbReference>
<evidence type="ECO:0000313" key="3">
    <source>
        <dbReference type="Proteomes" id="UP000000253"/>
    </source>
</evidence>
<evidence type="ECO:0000313" key="2">
    <source>
        <dbReference type="EMBL" id="ABO35782.1"/>
    </source>
</evidence>
<dbReference type="GeneID" id="4927724"/>
<dbReference type="RefSeq" id="WP_011869232.1">
    <property type="nucleotide sequence ID" value="NC_009135.1"/>
</dbReference>
<proteinExistence type="predicted"/>
<dbReference type="KEGG" id="mmq:MmarC5_1485"/>
<dbReference type="STRING" id="402880.MmarC5_1485"/>
<dbReference type="eggNOG" id="arCOG11992">
    <property type="taxonomic scope" value="Archaea"/>
</dbReference>
<dbReference type="HOGENOM" id="CLU_052782_2_0_2"/>
<dbReference type="EMBL" id="CP000609">
    <property type="protein sequence ID" value="ABO35782.1"/>
    <property type="molecule type" value="Genomic_DNA"/>
</dbReference>
<organism evidence="2 3">
    <name type="scientific">Methanococcus maripaludis (strain C5 / ATCC BAA-1333)</name>
    <dbReference type="NCBI Taxonomy" id="402880"/>
    <lineage>
        <taxon>Archaea</taxon>
        <taxon>Methanobacteriati</taxon>
        <taxon>Methanobacteriota</taxon>
        <taxon>Methanomada group</taxon>
        <taxon>Methanococci</taxon>
        <taxon>Methanococcales</taxon>
        <taxon>Methanococcaceae</taxon>
        <taxon>Methanococcus</taxon>
    </lineage>
</organism>
<gene>
    <name evidence="2" type="ordered locus">MmarC5_1485</name>
</gene>
<sequence>MQNIQNPRELHMKIMQNVKICDYLDSTLQAIHVLRAGIKNLKDIPETSNLEGMGIYFLIGDSDELERPEIYIGESENVLKRITEHTDNFDWNSCICIVSLKNYFNKAFIKYLETRFILKANLSNCRVRNKNTSQNTDLEYGKITLERVIPDIEGYLSTLGFTSFEKTEDSSDPIFQCSIGNEVAYGKYQNGKFTVLKNSNARYDESSSMSLHNSLLKKVLVDSGILKNLGGNSYIFTEDYAFNSPSSAACIVKGQNISGWLVWKTMDGRLLKDVY</sequence>
<feature type="domain" description="DUF4357" evidence="1">
    <location>
        <begin position="218"/>
        <end position="270"/>
    </location>
</feature>
<dbReference type="AlphaFoldDB" id="A4FZZ8"/>
<accession>A4FZZ8</accession>
<name>A4FZZ8_METM5</name>
<evidence type="ECO:0000259" key="1">
    <source>
        <dbReference type="Pfam" id="PF14267"/>
    </source>
</evidence>
<dbReference type="Proteomes" id="UP000000253">
    <property type="component" value="Chromosome"/>
</dbReference>
<dbReference type="OrthoDB" id="140887at2157"/>